<evidence type="ECO:0000313" key="7">
    <source>
        <dbReference type="Proteomes" id="UP000317982"/>
    </source>
</evidence>
<comment type="subcellular location">
    <subcellularLocation>
        <location evidence="1">Membrane</location>
        <topology evidence="1">Multi-pass membrane protein</topology>
    </subcellularLocation>
</comment>
<protein>
    <submittedName>
        <fullName evidence="6">DoxX family protein</fullName>
    </submittedName>
</protein>
<feature type="transmembrane region" description="Helical" evidence="5">
    <location>
        <begin position="97"/>
        <end position="118"/>
    </location>
</feature>
<evidence type="ECO:0000313" key="6">
    <source>
        <dbReference type="EMBL" id="TQS46488.1"/>
    </source>
</evidence>
<dbReference type="RefSeq" id="WP_142703007.1">
    <property type="nucleotide sequence ID" value="NZ_VIRS01000002.1"/>
</dbReference>
<name>A0A545AYW9_9ACTN</name>
<dbReference type="Pfam" id="PF13564">
    <property type="entry name" value="DoxX_2"/>
    <property type="match status" value="1"/>
</dbReference>
<reference evidence="6 7" key="1">
    <citation type="submission" date="2019-07" db="EMBL/GenBank/DDBJ databases">
        <title>Cryptosporangium phraense sp. nov., isolated from plant litter.</title>
        <authorList>
            <person name="Suriyachadkun C."/>
        </authorList>
    </citation>
    <scope>NUCLEOTIDE SEQUENCE [LARGE SCALE GENOMIC DNA]</scope>
    <source>
        <strain evidence="6 7">A-T 5661</strain>
    </source>
</reference>
<dbReference type="EMBL" id="VIRS01000002">
    <property type="protein sequence ID" value="TQS46488.1"/>
    <property type="molecule type" value="Genomic_DNA"/>
</dbReference>
<keyword evidence="3 5" id="KW-1133">Transmembrane helix</keyword>
<dbReference type="Proteomes" id="UP000317982">
    <property type="component" value="Unassembled WGS sequence"/>
</dbReference>
<evidence type="ECO:0000256" key="5">
    <source>
        <dbReference type="SAM" id="Phobius"/>
    </source>
</evidence>
<dbReference type="InParanoid" id="A0A545AYW9"/>
<feature type="transmembrane region" description="Helical" evidence="5">
    <location>
        <begin position="6"/>
        <end position="26"/>
    </location>
</feature>
<dbReference type="GO" id="GO:0016020">
    <property type="term" value="C:membrane"/>
    <property type="evidence" value="ECO:0007669"/>
    <property type="project" value="UniProtKB-SubCell"/>
</dbReference>
<proteinExistence type="predicted"/>
<gene>
    <name evidence="6" type="ORF">FL583_03640</name>
</gene>
<evidence type="ECO:0000256" key="3">
    <source>
        <dbReference type="ARBA" id="ARBA00022989"/>
    </source>
</evidence>
<organism evidence="6 7">
    <name type="scientific">Cryptosporangium phraense</name>
    <dbReference type="NCBI Taxonomy" id="2593070"/>
    <lineage>
        <taxon>Bacteria</taxon>
        <taxon>Bacillati</taxon>
        <taxon>Actinomycetota</taxon>
        <taxon>Actinomycetes</taxon>
        <taxon>Cryptosporangiales</taxon>
        <taxon>Cryptosporangiaceae</taxon>
        <taxon>Cryptosporangium</taxon>
    </lineage>
</organism>
<accession>A0A545AYW9</accession>
<evidence type="ECO:0000256" key="1">
    <source>
        <dbReference type="ARBA" id="ARBA00004141"/>
    </source>
</evidence>
<feature type="transmembrane region" description="Helical" evidence="5">
    <location>
        <begin position="47"/>
        <end position="65"/>
    </location>
</feature>
<sequence length="123" mass="12574">MNVVLWVVAGLVAAAFLFSGSFKLALTHEKYVAAQAWAADAPSWAPRAIGVLEVLGAIGVVLPAAVDVAPALVPVAAAGLAVVMLGAVAMHVVRREYAALVPSGVLLVLALVVAWGRFGPYAF</sequence>
<evidence type="ECO:0000256" key="2">
    <source>
        <dbReference type="ARBA" id="ARBA00022692"/>
    </source>
</evidence>
<dbReference type="AlphaFoldDB" id="A0A545AYW9"/>
<keyword evidence="7" id="KW-1185">Reference proteome</keyword>
<keyword evidence="2 5" id="KW-0812">Transmembrane</keyword>
<keyword evidence="4 5" id="KW-0472">Membrane</keyword>
<feature type="transmembrane region" description="Helical" evidence="5">
    <location>
        <begin position="71"/>
        <end position="90"/>
    </location>
</feature>
<comment type="caution">
    <text evidence="6">The sequence shown here is derived from an EMBL/GenBank/DDBJ whole genome shotgun (WGS) entry which is preliminary data.</text>
</comment>
<dbReference type="InterPro" id="IPR032808">
    <property type="entry name" value="DoxX"/>
</dbReference>
<evidence type="ECO:0000256" key="4">
    <source>
        <dbReference type="ARBA" id="ARBA00023136"/>
    </source>
</evidence>